<proteinExistence type="inferred from homology"/>
<dbReference type="EMBL" id="JH815799">
    <property type="protein sequence ID" value="EKC25002.1"/>
    <property type="molecule type" value="Genomic_DNA"/>
</dbReference>
<dbReference type="GO" id="GO:0046872">
    <property type="term" value="F:metal ion binding"/>
    <property type="evidence" value="ECO:0007669"/>
    <property type="project" value="UniProtKB-KW"/>
</dbReference>
<gene>
    <name evidence="9" type="ORF">CGI_10011444</name>
</gene>
<reference evidence="9" key="1">
    <citation type="journal article" date="2012" name="Nature">
        <title>The oyster genome reveals stress adaptation and complexity of shell formation.</title>
        <authorList>
            <person name="Zhang G."/>
            <person name="Fang X."/>
            <person name="Guo X."/>
            <person name="Li L."/>
            <person name="Luo R."/>
            <person name="Xu F."/>
            <person name="Yang P."/>
            <person name="Zhang L."/>
            <person name="Wang X."/>
            <person name="Qi H."/>
            <person name="Xiong Z."/>
            <person name="Que H."/>
            <person name="Xie Y."/>
            <person name="Holland P.W."/>
            <person name="Paps J."/>
            <person name="Zhu Y."/>
            <person name="Wu F."/>
            <person name="Chen Y."/>
            <person name="Wang J."/>
            <person name="Peng C."/>
            <person name="Meng J."/>
            <person name="Yang L."/>
            <person name="Liu J."/>
            <person name="Wen B."/>
            <person name="Zhang N."/>
            <person name="Huang Z."/>
            <person name="Zhu Q."/>
            <person name="Feng Y."/>
            <person name="Mount A."/>
            <person name="Hedgecock D."/>
            <person name="Xu Z."/>
            <person name="Liu Y."/>
            <person name="Domazet-Loso T."/>
            <person name="Du Y."/>
            <person name="Sun X."/>
            <person name="Zhang S."/>
            <person name="Liu B."/>
            <person name="Cheng P."/>
            <person name="Jiang X."/>
            <person name="Li J."/>
            <person name="Fan D."/>
            <person name="Wang W."/>
            <person name="Fu W."/>
            <person name="Wang T."/>
            <person name="Wang B."/>
            <person name="Zhang J."/>
            <person name="Peng Z."/>
            <person name="Li Y."/>
            <person name="Li N."/>
            <person name="Wang J."/>
            <person name="Chen M."/>
            <person name="He Y."/>
            <person name="Tan F."/>
            <person name="Song X."/>
            <person name="Zheng Q."/>
            <person name="Huang R."/>
            <person name="Yang H."/>
            <person name="Du X."/>
            <person name="Chen L."/>
            <person name="Yang M."/>
            <person name="Gaffney P.M."/>
            <person name="Wang S."/>
            <person name="Luo L."/>
            <person name="She Z."/>
            <person name="Ming Y."/>
            <person name="Huang W."/>
            <person name="Zhang S."/>
            <person name="Huang B."/>
            <person name="Zhang Y."/>
            <person name="Qu T."/>
            <person name="Ni P."/>
            <person name="Miao G."/>
            <person name="Wang J."/>
            <person name="Wang Q."/>
            <person name="Steinberg C.E."/>
            <person name="Wang H."/>
            <person name="Li N."/>
            <person name="Qian L."/>
            <person name="Zhang G."/>
            <person name="Li Y."/>
            <person name="Yang H."/>
            <person name="Liu X."/>
            <person name="Wang J."/>
            <person name="Yin Y."/>
            <person name="Wang J."/>
        </authorList>
    </citation>
    <scope>NUCLEOTIDE SEQUENCE [LARGE SCALE GENOMIC DNA]</scope>
    <source>
        <strain evidence="9">05x7-T-G4-1.051#20</strain>
    </source>
</reference>
<dbReference type="Pfam" id="PF22633">
    <property type="entry name" value="F5_F8_type_C_2"/>
    <property type="match status" value="1"/>
</dbReference>
<organism evidence="9">
    <name type="scientific">Magallana gigas</name>
    <name type="common">Pacific oyster</name>
    <name type="synonym">Crassostrea gigas</name>
    <dbReference type="NCBI Taxonomy" id="29159"/>
    <lineage>
        <taxon>Eukaryota</taxon>
        <taxon>Metazoa</taxon>
        <taxon>Spiralia</taxon>
        <taxon>Lophotrochozoa</taxon>
        <taxon>Mollusca</taxon>
        <taxon>Bivalvia</taxon>
        <taxon>Autobranchia</taxon>
        <taxon>Pteriomorphia</taxon>
        <taxon>Ostreida</taxon>
        <taxon>Ostreoidea</taxon>
        <taxon>Ostreidae</taxon>
        <taxon>Magallana</taxon>
    </lineage>
</organism>
<dbReference type="PANTHER" id="PTHR45713">
    <property type="entry name" value="FTP DOMAIN-CONTAINING PROTEIN"/>
    <property type="match status" value="1"/>
</dbReference>
<dbReference type="HOGENOM" id="CLU_072164_2_1_1"/>
<dbReference type="InterPro" id="IPR006585">
    <property type="entry name" value="FTP1"/>
</dbReference>
<dbReference type="GO" id="GO:0042806">
    <property type="term" value="F:fucose binding"/>
    <property type="evidence" value="ECO:0007669"/>
    <property type="project" value="UniProtKB-ARBA"/>
</dbReference>
<comment type="similarity">
    <text evidence="2">Belongs to the fucolectin family.</text>
</comment>
<evidence type="ECO:0000256" key="5">
    <source>
        <dbReference type="ARBA" id="ARBA00022734"/>
    </source>
</evidence>
<keyword evidence="7" id="KW-1015">Disulfide bond</keyword>
<keyword evidence="5" id="KW-0430">Lectin</keyword>
<dbReference type="InterPro" id="IPR008979">
    <property type="entry name" value="Galactose-bd-like_sf"/>
</dbReference>
<name>K1PLX8_MAGGI</name>
<comment type="subunit">
    <text evidence="3">Homotrimer.</text>
</comment>
<evidence type="ECO:0000313" key="9">
    <source>
        <dbReference type="EMBL" id="EKC25002.1"/>
    </source>
</evidence>
<dbReference type="PANTHER" id="PTHR45713:SF15">
    <property type="entry name" value="F5_8 TYPE C DOMAIN-CONTAINING PROTEIN"/>
    <property type="match status" value="1"/>
</dbReference>
<comment type="function">
    <text evidence="1">Acts as a defensive agent. Recognizes blood group fucosylated oligosaccharides including A, B, H and Lewis B-type antigens. Does not recognize Lewis A antigen and has low affinity for monovalent haptens.</text>
</comment>
<keyword evidence="6" id="KW-0106">Calcium</keyword>
<keyword evidence="4" id="KW-0479">Metal-binding</keyword>
<evidence type="ECO:0000256" key="2">
    <source>
        <dbReference type="ARBA" id="ARBA00010147"/>
    </source>
</evidence>
<dbReference type="Gene3D" id="2.60.120.260">
    <property type="entry name" value="Galactose-binding domain-like"/>
    <property type="match status" value="1"/>
</dbReference>
<evidence type="ECO:0000256" key="7">
    <source>
        <dbReference type="ARBA" id="ARBA00023157"/>
    </source>
</evidence>
<dbReference type="InParanoid" id="K1PLX8"/>
<evidence type="ECO:0000256" key="3">
    <source>
        <dbReference type="ARBA" id="ARBA00011233"/>
    </source>
</evidence>
<dbReference type="SUPFAM" id="SSF49785">
    <property type="entry name" value="Galactose-binding domain-like"/>
    <property type="match status" value="1"/>
</dbReference>
<dbReference type="SMART" id="SM00607">
    <property type="entry name" value="FTP"/>
    <property type="match status" value="1"/>
</dbReference>
<accession>K1PLX8</accession>
<evidence type="ECO:0000256" key="1">
    <source>
        <dbReference type="ARBA" id="ARBA00002219"/>
    </source>
</evidence>
<dbReference type="GO" id="GO:0001868">
    <property type="term" value="P:regulation of complement activation, lectin pathway"/>
    <property type="evidence" value="ECO:0007669"/>
    <property type="project" value="UniProtKB-ARBA"/>
</dbReference>
<protein>
    <submittedName>
        <fullName evidence="9">Fucolectin</fullName>
    </submittedName>
</protein>
<evidence type="ECO:0000256" key="6">
    <source>
        <dbReference type="ARBA" id="ARBA00022837"/>
    </source>
</evidence>
<evidence type="ECO:0000256" key="4">
    <source>
        <dbReference type="ARBA" id="ARBA00022723"/>
    </source>
</evidence>
<dbReference type="GO" id="GO:0010185">
    <property type="term" value="P:regulation of cellular defense response"/>
    <property type="evidence" value="ECO:0007669"/>
    <property type="project" value="UniProtKB-ARBA"/>
</dbReference>
<feature type="domain" description="Fucolectin tachylectin-4 pentraxin-1" evidence="8">
    <location>
        <begin position="20"/>
        <end position="163"/>
    </location>
</feature>
<sequence>MLQGDVTVDENSYIYKEEETVNVAVSKPATLSSIYRPAYQNASNAVDNVINCPSGLVTAHTQEEFQPWLKIDLQALYDIKQVTIFNRQDNYGFRLHDVQVNVGNHEPENSCGFYKGPAVVGDRIVVYCASGAVGRYVLIKILSLPEQRDILTVCEVQVFTEAQQ</sequence>
<evidence type="ECO:0000259" key="8">
    <source>
        <dbReference type="SMART" id="SM00607"/>
    </source>
</evidence>
<dbReference type="AlphaFoldDB" id="K1PLX8"/>
<dbReference type="InterPro" id="IPR051941">
    <property type="entry name" value="BG_Antigen-Binding_Lectin"/>
</dbReference>